<feature type="non-terminal residue" evidence="2">
    <location>
        <position position="247"/>
    </location>
</feature>
<evidence type="ECO:0000256" key="1">
    <source>
        <dbReference type="ARBA" id="ARBA00008668"/>
    </source>
</evidence>
<gene>
    <name evidence="2" type="ORF">KI387_014428</name>
</gene>
<dbReference type="AlphaFoldDB" id="A0AA38FHW2"/>
<accession>A0AA38FHW2</accession>
<dbReference type="InterPro" id="IPR036514">
    <property type="entry name" value="SGNH_hydro_sf"/>
</dbReference>
<protein>
    <recommendedName>
        <fullName evidence="4">GDSL esterase/lipase</fullName>
    </recommendedName>
</protein>
<organism evidence="2 3">
    <name type="scientific">Taxus chinensis</name>
    <name type="common">Chinese yew</name>
    <name type="synonym">Taxus wallichiana var. chinensis</name>
    <dbReference type="NCBI Taxonomy" id="29808"/>
    <lineage>
        <taxon>Eukaryota</taxon>
        <taxon>Viridiplantae</taxon>
        <taxon>Streptophyta</taxon>
        <taxon>Embryophyta</taxon>
        <taxon>Tracheophyta</taxon>
        <taxon>Spermatophyta</taxon>
        <taxon>Pinopsida</taxon>
        <taxon>Pinidae</taxon>
        <taxon>Conifers II</taxon>
        <taxon>Cupressales</taxon>
        <taxon>Taxaceae</taxon>
        <taxon>Taxus</taxon>
    </lineage>
</organism>
<reference evidence="2 3" key="1">
    <citation type="journal article" date="2021" name="Nat. Plants">
        <title>The Taxus genome provides insights into paclitaxel biosynthesis.</title>
        <authorList>
            <person name="Xiong X."/>
            <person name="Gou J."/>
            <person name="Liao Q."/>
            <person name="Li Y."/>
            <person name="Zhou Q."/>
            <person name="Bi G."/>
            <person name="Li C."/>
            <person name="Du R."/>
            <person name="Wang X."/>
            <person name="Sun T."/>
            <person name="Guo L."/>
            <person name="Liang H."/>
            <person name="Lu P."/>
            <person name="Wu Y."/>
            <person name="Zhang Z."/>
            <person name="Ro D.K."/>
            <person name="Shang Y."/>
            <person name="Huang S."/>
            <person name="Yan J."/>
        </authorList>
    </citation>
    <scope>NUCLEOTIDE SEQUENCE [LARGE SCALE GENOMIC DNA]</scope>
    <source>
        <strain evidence="2">Ta-2019</strain>
    </source>
</reference>
<evidence type="ECO:0008006" key="4">
    <source>
        <dbReference type="Google" id="ProtNLM"/>
    </source>
</evidence>
<name>A0AA38FHW2_TAXCH</name>
<dbReference type="GO" id="GO:0016788">
    <property type="term" value="F:hydrolase activity, acting on ester bonds"/>
    <property type="evidence" value="ECO:0007669"/>
    <property type="project" value="InterPro"/>
</dbReference>
<dbReference type="Proteomes" id="UP000824469">
    <property type="component" value="Unassembled WGS sequence"/>
</dbReference>
<evidence type="ECO:0000313" key="2">
    <source>
        <dbReference type="EMBL" id="KAH9302845.1"/>
    </source>
</evidence>
<dbReference type="Gene3D" id="3.40.50.1110">
    <property type="entry name" value="SGNH hydrolase"/>
    <property type="match status" value="1"/>
</dbReference>
<dbReference type="OMA" id="YLDSEFH"/>
<feature type="non-terminal residue" evidence="2">
    <location>
        <position position="1"/>
    </location>
</feature>
<comment type="caution">
    <text evidence="2">The sequence shown here is derived from an EMBL/GenBank/DDBJ whole genome shotgun (WGS) entry which is preliminary data.</text>
</comment>
<dbReference type="EMBL" id="JAHRHJ020000009">
    <property type="protein sequence ID" value="KAH9302845.1"/>
    <property type="molecule type" value="Genomic_DNA"/>
</dbReference>
<dbReference type="PANTHER" id="PTHR45642:SF95">
    <property type="entry name" value="GDSL-LIKE LIPASE_ACYLHYDROLASE FAMILY PROTEIN, EXPRESSED"/>
    <property type="match status" value="1"/>
</dbReference>
<dbReference type="PANTHER" id="PTHR45642">
    <property type="entry name" value="GDSL ESTERASE/LIPASE EXL3"/>
    <property type="match status" value="1"/>
</dbReference>
<comment type="similarity">
    <text evidence="1">Belongs to the 'GDSL' lipolytic enzyme family.</text>
</comment>
<proteinExistence type="inferred from homology"/>
<dbReference type="Pfam" id="PF00657">
    <property type="entry name" value="Lipase_GDSL"/>
    <property type="match status" value="1"/>
</dbReference>
<dbReference type="InterPro" id="IPR001087">
    <property type="entry name" value="GDSL"/>
</dbReference>
<dbReference type="SUPFAM" id="SSF52266">
    <property type="entry name" value="SGNH hydrolase"/>
    <property type="match status" value="1"/>
</dbReference>
<keyword evidence="3" id="KW-1185">Reference proteome</keyword>
<dbReference type="InterPro" id="IPR050592">
    <property type="entry name" value="GDSL_lipolytic_enzyme"/>
</dbReference>
<sequence length="247" mass="27631">FLNGMLKKYLYRITPAAGLVGLPDLLPAYLDSEFHGEKLLTGASFGSAAAGLVDSTSLPVNVITLRKQVENFRRYRSQLTEMIGRENASRIVSQALFGISMGTNDYVDNYYSNPVTRNMYSLAQFEDLLHHSLTVFIKNVYREGATRLVFVGLPPFGCCPLPNTLHNFLSNSCDEEMNQAATSFNNKTTALIDKMNLAFPGLRIYYFDIYQKLYDIIKYPNKYGFDEGKKGCCGSGRLEVAVMCNEG</sequence>
<evidence type="ECO:0000313" key="3">
    <source>
        <dbReference type="Proteomes" id="UP000824469"/>
    </source>
</evidence>